<evidence type="ECO:0000256" key="3">
    <source>
        <dbReference type="ARBA" id="ARBA00022989"/>
    </source>
</evidence>
<dbReference type="GO" id="GO:0016324">
    <property type="term" value="C:apical plasma membrane"/>
    <property type="evidence" value="ECO:0007669"/>
    <property type="project" value="TreeGrafter"/>
</dbReference>
<dbReference type="InterPro" id="IPR027378">
    <property type="entry name" value="Nucleotide_channel_N"/>
</dbReference>
<dbReference type="InterPro" id="IPR011701">
    <property type="entry name" value="MFS"/>
</dbReference>
<evidence type="ECO:0000256" key="1">
    <source>
        <dbReference type="ARBA" id="ARBA00004141"/>
    </source>
</evidence>
<accession>A0A0P4WSH5</accession>
<sequence>MPYSTCHSVLGGIVCHLADNVSFHSQDGEFVWEAELQERLRSAFSWGFLLTQLVAGRLAGILGGKLLLLLGVALAAVLTLLIPAAALVGPYWLLAARIMIGAAQVSFDTREPHLTLGVPRQSPSVFTLISSSLFHK</sequence>
<dbReference type="GO" id="GO:0022857">
    <property type="term" value="F:transmembrane transporter activity"/>
    <property type="evidence" value="ECO:0007669"/>
    <property type="project" value="InterPro"/>
</dbReference>
<dbReference type="PANTHER" id="PTHR11662:SF454">
    <property type="entry name" value="SIALIN-LIKE"/>
    <property type="match status" value="1"/>
</dbReference>
<protein>
    <recommendedName>
        <fullName evidence="7">Major facilitator superfamily (MFS) profile domain-containing protein</fullName>
    </recommendedName>
</protein>
<dbReference type="EMBL" id="GDRN01033593">
    <property type="protein sequence ID" value="JAI67479.1"/>
    <property type="molecule type" value="Transcribed_RNA"/>
</dbReference>
<keyword evidence="4 5" id="KW-0472">Membrane</keyword>
<evidence type="ECO:0008006" key="7">
    <source>
        <dbReference type="Google" id="ProtNLM"/>
    </source>
</evidence>
<dbReference type="SUPFAM" id="SSF103473">
    <property type="entry name" value="MFS general substrate transporter"/>
    <property type="match status" value="1"/>
</dbReference>
<dbReference type="EMBL" id="GDRN01033595">
    <property type="protein sequence ID" value="JAI67478.1"/>
    <property type="molecule type" value="Transcribed_RNA"/>
</dbReference>
<evidence type="ECO:0000256" key="4">
    <source>
        <dbReference type="ARBA" id="ARBA00023136"/>
    </source>
</evidence>
<proteinExistence type="predicted"/>
<dbReference type="GO" id="GO:0006820">
    <property type="term" value="P:monoatomic anion transport"/>
    <property type="evidence" value="ECO:0007669"/>
    <property type="project" value="TreeGrafter"/>
</dbReference>
<evidence type="ECO:0000313" key="6">
    <source>
        <dbReference type="EMBL" id="JAI67479.1"/>
    </source>
</evidence>
<keyword evidence="2 5" id="KW-0812">Transmembrane</keyword>
<dbReference type="InterPro" id="IPR036259">
    <property type="entry name" value="MFS_trans_sf"/>
</dbReference>
<comment type="subcellular location">
    <subcellularLocation>
        <location evidence="1">Membrane</location>
        <topology evidence="1">Multi-pass membrane protein</topology>
    </subcellularLocation>
</comment>
<keyword evidence="3 5" id="KW-1133">Transmembrane helix</keyword>
<evidence type="ECO:0000256" key="2">
    <source>
        <dbReference type="ARBA" id="ARBA00022692"/>
    </source>
</evidence>
<dbReference type="Gene3D" id="1.20.120.540">
    <property type="entry name" value="Voltage-gated potassium channels"/>
    <property type="match status" value="1"/>
</dbReference>
<evidence type="ECO:0000256" key="5">
    <source>
        <dbReference type="SAM" id="Phobius"/>
    </source>
</evidence>
<dbReference type="PANTHER" id="PTHR11662">
    <property type="entry name" value="SOLUTE CARRIER FAMILY 17"/>
    <property type="match status" value="1"/>
</dbReference>
<feature type="transmembrane region" description="Helical" evidence="5">
    <location>
        <begin position="68"/>
        <end position="94"/>
    </location>
</feature>
<reference evidence="6" key="1">
    <citation type="submission" date="2015-09" db="EMBL/GenBank/DDBJ databases">
        <title>Scylla olivacea transcriptome.</title>
        <authorList>
            <person name="Ikhwanuddin M."/>
        </authorList>
    </citation>
    <scope>NUCLEOTIDE SEQUENCE</scope>
</reference>
<organism evidence="6">
    <name type="scientific">Scylla olivacea</name>
    <name type="common">Orange mud crab</name>
    <name type="synonym">Cancer olivacea</name>
    <dbReference type="NCBI Taxonomy" id="85551"/>
    <lineage>
        <taxon>Eukaryota</taxon>
        <taxon>Metazoa</taxon>
        <taxon>Ecdysozoa</taxon>
        <taxon>Arthropoda</taxon>
        <taxon>Crustacea</taxon>
        <taxon>Multicrustacea</taxon>
        <taxon>Malacostraca</taxon>
        <taxon>Eumalacostraca</taxon>
        <taxon>Eucarida</taxon>
        <taxon>Decapoda</taxon>
        <taxon>Pleocyemata</taxon>
        <taxon>Brachyura</taxon>
        <taxon>Eubrachyura</taxon>
        <taxon>Portunoidea</taxon>
        <taxon>Portunidae</taxon>
        <taxon>Portuninae</taxon>
        <taxon>Scylla</taxon>
    </lineage>
</organism>
<dbReference type="Pfam" id="PF07690">
    <property type="entry name" value="MFS_1"/>
    <property type="match status" value="1"/>
</dbReference>
<dbReference type="AlphaFoldDB" id="A0A0P4WSH5"/>
<dbReference type="InterPro" id="IPR050382">
    <property type="entry name" value="MFS_Na/Anion_cotransporter"/>
</dbReference>
<name>A0A0P4WSH5_SCYOL</name>